<sequence length="74" mass="8002">MGYGPGRAATKFYPLDTPAPLRGTDATAGLRITTRRAARLSVNYRVSTALGAPAWSPTKPLSNQFQFAFTVSRE</sequence>
<dbReference type="Proteomes" id="UP000020681">
    <property type="component" value="Unassembled WGS sequence"/>
</dbReference>
<dbReference type="EMBL" id="JAOL01000097">
    <property type="protein sequence ID" value="EUA91064.1"/>
    <property type="molecule type" value="Genomic_DNA"/>
</dbReference>
<reference evidence="1 2" key="1">
    <citation type="submission" date="2014-01" db="EMBL/GenBank/DDBJ databases">
        <authorList>
            <person name="Dobos K."/>
            <person name="Lenaerts A."/>
            <person name="Ordway D."/>
            <person name="DeGroote M.A."/>
            <person name="Parker T."/>
            <person name="Sizemore C."/>
            <person name="Tallon L.J."/>
            <person name="Sadzewicz L.K."/>
            <person name="Sengamalay N."/>
            <person name="Fraser C.M."/>
            <person name="Hine E."/>
            <person name="Shefchek K.A."/>
            <person name="Das S.P."/>
            <person name="Tettelin H."/>
        </authorList>
    </citation>
    <scope>NUCLEOTIDE SEQUENCE [LARGE SCALE GENOMIC DNA]</scope>
    <source>
        <strain evidence="1 2">Harvey</strain>
    </source>
</reference>
<gene>
    <name evidence="1" type="ORF">I551_2680</name>
</gene>
<protein>
    <submittedName>
        <fullName evidence="1">Uncharacterized protein</fullName>
    </submittedName>
</protein>
<comment type="caution">
    <text evidence="1">The sequence shown here is derived from an EMBL/GenBank/DDBJ whole genome shotgun (WGS) entry which is preliminary data.</text>
</comment>
<evidence type="ECO:0000313" key="2">
    <source>
        <dbReference type="Proteomes" id="UP000020681"/>
    </source>
</evidence>
<name>A0ABP3AMX5_MYCUL</name>
<accession>A0ABP3AMX5</accession>
<keyword evidence="2" id="KW-1185">Reference proteome</keyword>
<organism evidence="1 2">
    <name type="scientific">Mycobacterium ulcerans str. Harvey</name>
    <dbReference type="NCBI Taxonomy" id="1299332"/>
    <lineage>
        <taxon>Bacteria</taxon>
        <taxon>Bacillati</taxon>
        <taxon>Actinomycetota</taxon>
        <taxon>Actinomycetes</taxon>
        <taxon>Mycobacteriales</taxon>
        <taxon>Mycobacteriaceae</taxon>
        <taxon>Mycobacterium</taxon>
        <taxon>Mycobacterium ulcerans group</taxon>
    </lineage>
</organism>
<proteinExistence type="predicted"/>
<evidence type="ECO:0000313" key="1">
    <source>
        <dbReference type="EMBL" id="EUA91064.1"/>
    </source>
</evidence>